<dbReference type="InterPro" id="IPR000675">
    <property type="entry name" value="Cutinase/axe"/>
</dbReference>
<name>M0QR13_9ACTN</name>
<dbReference type="Gene3D" id="3.40.50.1820">
    <property type="entry name" value="alpha/beta hydrolase"/>
    <property type="match status" value="1"/>
</dbReference>
<accession>M0QR13</accession>
<gene>
    <name evidence="3" type="ORF">GS4_39_00420</name>
</gene>
<protein>
    <recommendedName>
        <fullName evidence="2">PE-PPE domain-containing protein</fullName>
    </recommendedName>
</protein>
<evidence type="ECO:0000313" key="3">
    <source>
        <dbReference type="EMBL" id="GAC70711.1"/>
    </source>
</evidence>
<comment type="caution">
    <text evidence="3">The sequence shown here is derived from an EMBL/GenBank/DDBJ whole genome shotgun (WGS) entry which is preliminary data.</text>
</comment>
<proteinExistence type="predicted"/>
<evidence type="ECO:0000313" key="4">
    <source>
        <dbReference type="Proteomes" id="UP000011666"/>
    </source>
</evidence>
<keyword evidence="1" id="KW-0378">Hydrolase</keyword>
<dbReference type="SUPFAM" id="SSF53474">
    <property type="entry name" value="alpha/beta-Hydrolases"/>
    <property type="match status" value="1"/>
</dbReference>
<reference evidence="3 4" key="1">
    <citation type="submission" date="2013-01" db="EMBL/GenBank/DDBJ databases">
        <title>Whole genome shotgun sequence of Gordonia soli NBRC 108243.</title>
        <authorList>
            <person name="Isaki-Nakamura S."/>
            <person name="Hosoyama A."/>
            <person name="Tsuchikane K."/>
            <person name="Ando Y."/>
            <person name="Baba S."/>
            <person name="Ohji S."/>
            <person name="Hamada M."/>
            <person name="Tamura T."/>
            <person name="Yamazoe A."/>
            <person name="Yamazaki S."/>
            <person name="Fujita N."/>
        </authorList>
    </citation>
    <scope>NUCLEOTIDE SEQUENCE [LARGE SCALE GENOMIC DNA]</scope>
    <source>
        <strain evidence="3 4">NBRC 108243</strain>
    </source>
</reference>
<dbReference type="Proteomes" id="UP000011666">
    <property type="component" value="Unassembled WGS sequence"/>
</dbReference>
<dbReference type="Pfam" id="PF08237">
    <property type="entry name" value="PE-PPE"/>
    <property type="match status" value="1"/>
</dbReference>
<dbReference type="STRING" id="1223545.GS4_39_00420"/>
<organism evidence="3 4">
    <name type="scientific">Gordonia soli NBRC 108243</name>
    <dbReference type="NCBI Taxonomy" id="1223545"/>
    <lineage>
        <taxon>Bacteria</taxon>
        <taxon>Bacillati</taxon>
        <taxon>Actinomycetota</taxon>
        <taxon>Actinomycetes</taxon>
        <taxon>Mycobacteriales</taxon>
        <taxon>Gordoniaceae</taxon>
        <taxon>Gordonia</taxon>
    </lineage>
</organism>
<dbReference type="InterPro" id="IPR029058">
    <property type="entry name" value="AB_hydrolase_fold"/>
</dbReference>
<evidence type="ECO:0000256" key="1">
    <source>
        <dbReference type="ARBA" id="ARBA00022801"/>
    </source>
</evidence>
<dbReference type="InterPro" id="IPR013228">
    <property type="entry name" value="PE-PPE_C"/>
</dbReference>
<keyword evidence="4" id="KW-1185">Reference proteome</keyword>
<dbReference type="eggNOG" id="COG0400">
    <property type="taxonomic scope" value="Bacteria"/>
</dbReference>
<dbReference type="AlphaFoldDB" id="M0QR13"/>
<sequence>MTAITLITVRGTAERRWSATNMLSVPALKLGDRVEWVDLDYEASIACFNPTGNVLGVSEAQSRREGVTNLAAAIRSTPNLVVLAGYSLGALVVSDFLAARARGAYRDCTVLAVVNIANPARRAAQSYGRPSFGYGLDGAHPAWPAGIDVYEIANPVDGITSMPAESPLRPLADQIRTFSLGDPHVWFDHMVAQLDGMEARQARAQWWEPTFWQSYAEAPAWLRGYLFDGQHTRAYTERRWYGRAGRRISAQDLVAETVAIYA</sequence>
<dbReference type="EMBL" id="BANX01000039">
    <property type="protein sequence ID" value="GAC70711.1"/>
    <property type="molecule type" value="Genomic_DNA"/>
</dbReference>
<evidence type="ECO:0000259" key="2">
    <source>
        <dbReference type="Pfam" id="PF08237"/>
    </source>
</evidence>
<dbReference type="SMART" id="SM01110">
    <property type="entry name" value="Cutinase"/>
    <property type="match status" value="1"/>
</dbReference>
<feature type="domain" description="PE-PPE" evidence="2">
    <location>
        <begin position="50"/>
        <end position="124"/>
    </location>
</feature>
<dbReference type="GO" id="GO:0016787">
    <property type="term" value="F:hydrolase activity"/>
    <property type="evidence" value="ECO:0007669"/>
    <property type="project" value="UniProtKB-KW"/>
</dbReference>